<dbReference type="Gene3D" id="1.10.20.10">
    <property type="entry name" value="Histone, subunit A"/>
    <property type="match status" value="1"/>
</dbReference>
<comment type="similarity">
    <text evidence="7">Belongs to the NFYC/HAP5 subunit family.</text>
</comment>
<accession>A0AAW1W5L7</accession>
<protein>
    <recommendedName>
        <fullName evidence="9">Core Histone H2A/H2B/H3 domain-containing protein</fullName>
    </recommendedName>
</protein>
<evidence type="ECO:0000313" key="10">
    <source>
        <dbReference type="EMBL" id="KAK9919767.1"/>
    </source>
</evidence>
<dbReference type="PANTHER" id="PTHR10252:SF146">
    <property type="entry name" value="NUCLEAR TRANSCRIPTION FACTOR Y SUBUNIT C-2-LIKE"/>
    <property type="match status" value="1"/>
</dbReference>
<dbReference type="CDD" id="cd22908">
    <property type="entry name" value="HFD_NFYC-like"/>
    <property type="match status" value="1"/>
</dbReference>
<dbReference type="InterPro" id="IPR007125">
    <property type="entry name" value="H2A/H2B/H3"/>
</dbReference>
<organism evidence="10 11">
    <name type="scientific">Rubus argutus</name>
    <name type="common">Southern blackberry</name>
    <dbReference type="NCBI Taxonomy" id="59490"/>
    <lineage>
        <taxon>Eukaryota</taxon>
        <taxon>Viridiplantae</taxon>
        <taxon>Streptophyta</taxon>
        <taxon>Embryophyta</taxon>
        <taxon>Tracheophyta</taxon>
        <taxon>Spermatophyta</taxon>
        <taxon>Magnoliopsida</taxon>
        <taxon>eudicotyledons</taxon>
        <taxon>Gunneridae</taxon>
        <taxon>Pentapetalae</taxon>
        <taxon>rosids</taxon>
        <taxon>fabids</taxon>
        <taxon>Rosales</taxon>
        <taxon>Rosaceae</taxon>
        <taxon>Rosoideae</taxon>
        <taxon>Rosoideae incertae sedis</taxon>
        <taxon>Rubus</taxon>
    </lineage>
</organism>
<dbReference type="GO" id="GO:0005634">
    <property type="term" value="C:nucleus"/>
    <property type="evidence" value="ECO:0007669"/>
    <property type="project" value="UniProtKB-SubCell"/>
</dbReference>
<reference evidence="10 11" key="1">
    <citation type="journal article" date="2023" name="G3 (Bethesda)">
        <title>A chromosome-length genome assembly and annotation of blackberry (Rubus argutus, cv. 'Hillquist').</title>
        <authorList>
            <person name="Bruna T."/>
            <person name="Aryal R."/>
            <person name="Dudchenko O."/>
            <person name="Sargent D.J."/>
            <person name="Mead D."/>
            <person name="Buti M."/>
            <person name="Cavallini A."/>
            <person name="Hytonen T."/>
            <person name="Andres J."/>
            <person name="Pham M."/>
            <person name="Weisz D."/>
            <person name="Mascagni F."/>
            <person name="Usai G."/>
            <person name="Natali L."/>
            <person name="Bassil N."/>
            <person name="Fernandez G.E."/>
            <person name="Lomsadze A."/>
            <person name="Armour M."/>
            <person name="Olukolu B."/>
            <person name="Poorten T."/>
            <person name="Britton C."/>
            <person name="Davik J."/>
            <person name="Ashrafi H."/>
            <person name="Aiden E.L."/>
            <person name="Borodovsky M."/>
            <person name="Worthington M."/>
        </authorList>
    </citation>
    <scope>NUCLEOTIDE SEQUENCE [LARGE SCALE GENOMIC DNA]</scope>
    <source>
        <strain evidence="10">PI 553951</strain>
    </source>
</reference>
<feature type="region of interest" description="Disordered" evidence="8">
    <location>
        <begin position="197"/>
        <end position="225"/>
    </location>
</feature>
<proteinExistence type="inferred from homology"/>
<comment type="caution">
    <text evidence="10">The sequence shown here is derived from an EMBL/GenBank/DDBJ whole genome shotgun (WGS) entry which is preliminary data.</text>
</comment>
<evidence type="ECO:0000256" key="3">
    <source>
        <dbReference type="ARBA" id="ARBA00023125"/>
    </source>
</evidence>
<dbReference type="SUPFAM" id="SSF47113">
    <property type="entry name" value="Histone-fold"/>
    <property type="match status" value="1"/>
</dbReference>
<evidence type="ECO:0000259" key="9">
    <source>
        <dbReference type="Pfam" id="PF00125"/>
    </source>
</evidence>
<dbReference type="AlphaFoldDB" id="A0AAW1W5L7"/>
<sequence length="225" mass="25194">MDQQGHGQPQSMGMVGSGAQLAYGTAPYQHTQMVGSPNPGTAVASVGAMQSNSQSAGAQLAQHQLAYQHIHQQQQQQLQQQLQSFWTNQFQEIEKVTDFKNHSLPLARIKKIMKADEDVRMISAEAPVIFARACEMFILELTLRSWNHTEENKRRTLQKNDIAAAITRTDIFDFLHGTQVGAPGMIMGKPMLDPSMYGQQSHPYMAPQMWPQPPEQQQQQSPSDH</sequence>
<dbReference type="GO" id="GO:0000978">
    <property type="term" value="F:RNA polymerase II cis-regulatory region sequence-specific DNA binding"/>
    <property type="evidence" value="ECO:0007669"/>
    <property type="project" value="TreeGrafter"/>
</dbReference>
<feature type="compositionally biased region" description="Low complexity" evidence="8">
    <location>
        <begin position="215"/>
        <end position="225"/>
    </location>
</feature>
<evidence type="ECO:0000256" key="1">
    <source>
        <dbReference type="ARBA" id="ARBA00004123"/>
    </source>
</evidence>
<keyword evidence="5" id="KW-0804">Transcription</keyword>
<evidence type="ECO:0000256" key="4">
    <source>
        <dbReference type="ARBA" id="ARBA00023159"/>
    </source>
</evidence>
<evidence type="ECO:0000256" key="5">
    <source>
        <dbReference type="ARBA" id="ARBA00023163"/>
    </source>
</evidence>
<dbReference type="GO" id="GO:0000981">
    <property type="term" value="F:DNA-binding transcription factor activity, RNA polymerase II-specific"/>
    <property type="evidence" value="ECO:0007669"/>
    <property type="project" value="TreeGrafter"/>
</dbReference>
<dbReference type="InterPro" id="IPR009072">
    <property type="entry name" value="Histone-fold"/>
</dbReference>
<comment type="subcellular location">
    <subcellularLocation>
        <location evidence="1">Nucleus</location>
    </subcellularLocation>
</comment>
<dbReference type="Proteomes" id="UP001457282">
    <property type="component" value="Unassembled WGS sequence"/>
</dbReference>
<keyword evidence="11" id="KW-1185">Reference proteome</keyword>
<dbReference type="EMBL" id="JBEDUW010000006">
    <property type="protein sequence ID" value="KAK9919767.1"/>
    <property type="molecule type" value="Genomic_DNA"/>
</dbReference>
<feature type="domain" description="Core Histone H2A/H2B/H3" evidence="9">
    <location>
        <begin position="94"/>
        <end position="166"/>
    </location>
</feature>
<keyword evidence="6" id="KW-0539">Nucleus</keyword>
<keyword evidence="3" id="KW-0238">DNA-binding</keyword>
<keyword evidence="4" id="KW-0010">Activator</keyword>
<keyword evidence="2" id="KW-0805">Transcription regulation</keyword>
<evidence type="ECO:0000256" key="2">
    <source>
        <dbReference type="ARBA" id="ARBA00023015"/>
    </source>
</evidence>
<gene>
    <name evidence="10" type="ORF">M0R45_028345</name>
</gene>
<dbReference type="GO" id="GO:0046982">
    <property type="term" value="F:protein heterodimerization activity"/>
    <property type="evidence" value="ECO:0007669"/>
    <property type="project" value="InterPro"/>
</dbReference>
<evidence type="ECO:0000256" key="8">
    <source>
        <dbReference type="SAM" id="MobiDB-lite"/>
    </source>
</evidence>
<evidence type="ECO:0000313" key="11">
    <source>
        <dbReference type="Proteomes" id="UP001457282"/>
    </source>
</evidence>
<evidence type="ECO:0000256" key="6">
    <source>
        <dbReference type="ARBA" id="ARBA00023242"/>
    </source>
</evidence>
<dbReference type="Pfam" id="PF00125">
    <property type="entry name" value="Histone"/>
    <property type="match status" value="1"/>
</dbReference>
<dbReference type="PANTHER" id="PTHR10252">
    <property type="entry name" value="HISTONE-LIKE TRANSCRIPTION FACTOR CCAAT-RELATED"/>
    <property type="match status" value="1"/>
</dbReference>
<dbReference type="InterPro" id="IPR050568">
    <property type="entry name" value="Transcr_DNA_Rep_Reg"/>
</dbReference>
<evidence type="ECO:0000256" key="7">
    <source>
        <dbReference type="ARBA" id="ARBA00038129"/>
    </source>
</evidence>
<dbReference type="FunFam" id="1.10.20.10:FF:000006">
    <property type="entry name" value="Nuclear transcription factor Y subunit gamma"/>
    <property type="match status" value="1"/>
</dbReference>
<name>A0AAW1W5L7_RUBAR</name>